<evidence type="ECO:0000256" key="5">
    <source>
        <dbReference type="ARBA" id="ARBA00023277"/>
    </source>
</evidence>
<dbReference type="InterPro" id="IPR023064">
    <property type="entry name" value="D-ribose_pyranase"/>
</dbReference>
<sequence>MYKTGILNSDISKVLSDLGHTDTIVISDCGLPVPSSVNKIDLALKHGFPSFIDVLKIIADHMVIEHYTLAEEIKEHNMNTLQSVENVLHHDKDFVSHEAFKALTKDAKVVIRTGEATPYANIILRSGVNF</sequence>
<feature type="binding site" evidence="6">
    <location>
        <position position="97"/>
    </location>
    <ligand>
        <name>substrate</name>
    </ligand>
</feature>
<dbReference type="RefSeq" id="WP_243366214.1">
    <property type="nucleotide sequence ID" value="NZ_CP094348.1"/>
</dbReference>
<reference evidence="7" key="1">
    <citation type="submission" date="2022-03" db="EMBL/GenBank/DDBJ databases">
        <authorList>
            <person name="Vrbovska V."/>
            <person name="Kovarovic V."/>
            <person name="Botka T."/>
            <person name="Pantucek R."/>
        </authorList>
    </citation>
    <scope>NUCLEOTIDE SEQUENCE</scope>
    <source>
        <strain evidence="7">CCM 2609</strain>
    </source>
</reference>
<reference evidence="7" key="2">
    <citation type="submission" date="2022-04" db="EMBL/GenBank/DDBJ databases">
        <title>Antimicrobial genetic elements in methicillin-resistant Macrococcus armenti.</title>
        <authorList>
            <person name="Keller J.E."/>
            <person name="Schwendener S."/>
            <person name="Pantucek R."/>
            <person name="Perreten V."/>
        </authorList>
    </citation>
    <scope>NUCLEOTIDE SEQUENCE</scope>
    <source>
        <strain evidence="7">CCM 2609</strain>
    </source>
</reference>
<dbReference type="PANTHER" id="PTHR37831:SF1">
    <property type="entry name" value="D-RIBOSE PYRANASE"/>
    <property type="match status" value="1"/>
</dbReference>
<organism evidence="7 8">
    <name type="scientific">Macrococcus armenti</name>
    <dbReference type="NCBI Taxonomy" id="2875764"/>
    <lineage>
        <taxon>Bacteria</taxon>
        <taxon>Bacillati</taxon>
        <taxon>Bacillota</taxon>
        <taxon>Bacilli</taxon>
        <taxon>Bacillales</taxon>
        <taxon>Staphylococcaceae</taxon>
        <taxon>Macrococcus</taxon>
    </lineage>
</organism>
<evidence type="ECO:0000256" key="3">
    <source>
        <dbReference type="ARBA" id="ARBA00022490"/>
    </source>
</evidence>
<comment type="function">
    <text evidence="6">Catalyzes the interconversion of beta-pyran and beta-furan forms of D-ribose.</text>
</comment>
<dbReference type="Pfam" id="PF05025">
    <property type="entry name" value="RbsD_FucU"/>
    <property type="match status" value="1"/>
</dbReference>
<protein>
    <recommendedName>
        <fullName evidence="2 6">D-ribose pyranase</fullName>
        <ecNumber evidence="2 6">5.4.99.62</ecNumber>
    </recommendedName>
</protein>
<dbReference type="HAMAP" id="MF_01661">
    <property type="entry name" value="D_rib_pyranase"/>
    <property type="match status" value="1"/>
</dbReference>
<evidence type="ECO:0000256" key="2">
    <source>
        <dbReference type="ARBA" id="ARBA00012862"/>
    </source>
</evidence>
<feature type="binding site" evidence="6">
    <location>
        <position position="28"/>
    </location>
    <ligand>
        <name>substrate</name>
    </ligand>
</feature>
<comment type="pathway">
    <text evidence="6">Carbohydrate metabolism; D-ribose degradation; D-ribose 5-phosphate from beta-D-ribopyranose: step 1/2.</text>
</comment>
<keyword evidence="8" id="KW-1185">Reference proteome</keyword>
<proteinExistence type="inferred from homology"/>
<comment type="subcellular location">
    <subcellularLocation>
        <location evidence="6">Cytoplasm</location>
    </subcellularLocation>
</comment>
<dbReference type="SUPFAM" id="SSF102546">
    <property type="entry name" value="RbsD-like"/>
    <property type="match status" value="1"/>
</dbReference>
<comment type="subunit">
    <text evidence="6">Homodecamer.</text>
</comment>
<dbReference type="Proteomes" id="UP000830343">
    <property type="component" value="Chromosome"/>
</dbReference>
<evidence type="ECO:0000256" key="1">
    <source>
        <dbReference type="ARBA" id="ARBA00000223"/>
    </source>
</evidence>
<dbReference type="NCBIfam" id="NF008761">
    <property type="entry name" value="PRK11797.1"/>
    <property type="match status" value="1"/>
</dbReference>
<dbReference type="Gene3D" id="3.40.1650.10">
    <property type="entry name" value="RbsD-like domain"/>
    <property type="match status" value="1"/>
</dbReference>
<dbReference type="EC" id="5.4.99.62" evidence="2 6"/>
<keyword evidence="3 6" id="KW-0963">Cytoplasm</keyword>
<dbReference type="EMBL" id="CP094348">
    <property type="protein sequence ID" value="UOB20924.1"/>
    <property type="molecule type" value="Genomic_DNA"/>
</dbReference>
<feature type="active site" description="Proton donor" evidence="6">
    <location>
        <position position="20"/>
    </location>
</feature>
<accession>A0ABY3ZY92</accession>
<evidence type="ECO:0000313" key="8">
    <source>
        <dbReference type="Proteomes" id="UP000830343"/>
    </source>
</evidence>
<evidence type="ECO:0000256" key="6">
    <source>
        <dbReference type="HAMAP-Rule" id="MF_01661"/>
    </source>
</evidence>
<keyword evidence="4 6" id="KW-0413">Isomerase</keyword>
<keyword evidence="5 6" id="KW-0119">Carbohydrate metabolism</keyword>
<dbReference type="PANTHER" id="PTHR37831">
    <property type="entry name" value="D-RIBOSE PYRANASE"/>
    <property type="match status" value="1"/>
</dbReference>
<evidence type="ECO:0000256" key="4">
    <source>
        <dbReference type="ARBA" id="ARBA00023235"/>
    </source>
</evidence>
<dbReference type="InterPro" id="IPR007721">
    <property type="entry name" value="RbsD_FucU"/>
</dbReference>
<feature type="binding site" evidence="6">
    <location>
        <begin position="119"/>
        <end position="121"/>
    </location>
    <ligand>
        <name>substrate</name>
    </ligand>
</feature>
<gene>
    <name evidence="6 7" type="primary">rbsD</name>
    <name evidence="7" type="ORF">MRZ06_02255</name>
</gene>
<name>A0ABY3ZY92_9STAP</name>
<evidence type="ECO:0000313" key="7">
    <source>
        <dbReference type="EMBL" id="UOB20924.1"/>
    </source>
</evidence>
<dbReference type="InterPro" id="IPR023750">
    <property type="entry name" value="RbsD-like_sf"/>
</dbReference>
<comment type="catalytic activity">
    <reaction evidence="1 6">
        <text>beta-D-ribopyranose = beta-D-ribofuranose</text>
        <dbReference type="Rhea" id="RHEA:25432"/>
        <dbReference type="ChEBI" id="CHEBI:27476"/>
        <dbReference type="ChEBI" id="CHEBI:47002"/>
        <dbReference type="EC" id="5.4.99.62"/>
    </reaction>
</comment>
<dbReference type="GO" id="GO:0062193">
    <property type="term" value="F:D-ribose pyranase activity"/>
    <property type="evidence" value="ECO:0007669"/>
    <property type="project" value="UniProtKB-EC"/>
</dbReference>
<comment type="similarity">
    <text evidence="6">Belongs to the RbsD / FucU family. RbsD subfamily.</text>
</comment>